<evidence type="ECO:0000313" key="3">
    <source>
        <dbReference type="Proteomes" id="UP000245768"/>
    </source>
</evidence>
<gene>
    <name evidence="2" type="ORF">FA10DRAFT_265503</name>
</gene>
<reference evidence="2 3" key="1">
    <citation type="journal article" date="2018" name="Mol. Biol. Evol.">
        <title>Broad Genomic Sampling Reveals a Smut Pathogenic Ancestry of the Fungal Clade Ustilaginomycotina.</title>
        <authorList>
            <person name="Kijpornyongpan T."/>
            <person name="Mondo S.J."/>
            <person name="Barry K."/>
            <person name="Sandor L."/>
            <person name="Lee J."/>
            <person name="Lipzen A."/>
            <person name="Pangilinan J."/>
            <person name="LaButti K."/>
            <person name="Hainaut M."/>
            <person name="Henrissat B."/>
            <person name="Grigoriev I.V."/>
            <person name="Spatafora J.W."/>
            <person name="Aime M.C."/>
        </authorList>
    </citation>
    <scope>NUCLEOTIDE SEQUENCE [LARGE SCALE GENOMIC DNA]</scope>
    <source>
        <strain evidence="2 3">MCA 4198</strain>
    </source>
</reference>
<dbReference type="InParanoid" id="A0A316YQU7"/>
<dbReference type="OrthoDB" id="2574879at2759"/>
<feature type="region of interest" description="Disordered" evidence="1">
    <location>
        <begin position="208"/>
        <end position="231"/>
    </location>
</feature>
<protein>
    <submittedName>
        <fullName evidence="2">Uncharacterized protein</fullName>
    </submittedName>
</protein>
<feature type="region of interest" description="Disordered" evidence="1">
    <location>
        <begin position="283"/>
        <end position="420"/>
    </location>
</feature>
<accession>A0A316YQU7</accession>
<feature type="compositionally biased region" description="Basic and acidic residues" evidence="1">
    <location>
        <begin position="325"/>
        <end position="353"/>
    </location>
</feature>
<feature type="region of interest" description="Disordered" evidence="1">
    <location>
        <begin position="456"/>
        <end position="478"/>
    </location>
</feature>
<dbReference type="GeneID" id="37043002"/>
<feature type="compositionally biased region" description="Acidic residues" evidence="1">
    <location>
        <begin position="312"/>
        <end position="324"/>
    </location>
</feature>
<sequence>MDTGGGFVLPAGKGSSQSLPPGAAGEDDAGAGGPTSSVERRKLSSKQEMRLVAFLDDQFMALVRGFNKRHEPVSSTSSSSSSSIRTVQAYIEAAERILGVITSIPPVGPSAALLVSYLLRFTGDIVDGIQGYEAEGVEAQGDATLSVEDQLDFVLWFMVVLDKIWAAILKGHVVDYKIIKGRASEEAKGAGAKEKVIDGRFTSVVTNRQEGKEGPGIPESKPLVGGKGTSTVGQTDRIRLRNVAVGARDGLFAWMRQQLNRPIPPRIEDDGEDEEELFIEQGDVDQEEEAQEFREHEGATRSSNGAQISQQQEEDEEDEMEEVDIDKVAKGDDEEEPERRSHYDDLFARKIDLDDSDDEEEVEARDDEGGELEPERGQKRSAEAGTSSPSSKRVKREEDEEIPEPPSPTSSLTTAAPTIDMESVATFSGTDAATIMQWDSRFSRVLSRTLRSLSDIQDAKATAQKPPARSALQQEVEA</sequence>
<feature type="region of interest" description="Disordered" evidence="1">
    <location>
        <begin position="1"/>
        <end position="44"/>
    </location>
</feature>
<evidence type="ECO:0000313" key="2">
    <source>
        <dbReference type="EMBL" id="PWN91659.1"/>
    </source>
</evidence>
<proteinExistence type="predicted"/>
<feature type="compositionally biased region" description="Acidic residues" evidence="1">
    <location>
        <begin position="354"/>
        <end position="372"/>
    </location>
</feature>
<evidence type="ECO:0000256" key="1">
    <source>
        <dbReference type="SAM" id="MobiDB-lite"/>
    </source>
</evidence>
<feature type="compositionally biased region" description="Basic and acidic residues" evidence="1">
    <location>
        <begin position="373"/>
        <end position="382"/>
    </location>
</feature>
<feature type="compositionally biased region" description="Polar residues" evidence="1">
    <location>
        <begin position="300"/>
        <end position="309"/>
    </location>
</feature>
<dbReference type="EMBL" id="KZ819635">
    <property type="protein sequence ID" value="PWN91659.1"/>
    <property type="molecule type" value="Genomic_DNA"/>
</dbReference>
<feature type="compositionally biased region" description="Low complexity" evidence="1">
    <location>
        <begin position="409"/>
        <end position="419"/>
    </location>
</feature>
<name>A0A316YQU7_9BASI</name>
<keyword evidence="3" id="KW-1185">Reference proteome</keyword>
<dbReference type="AlphaFoldDB" id="A0A316YQU7"/>
<dbReference type="Proteomes" id="UP000245768">
    <property type="component" value="Unassembled WGS sequence"/>
</dbReference>
<dbReference type="RefSeq" id="XP_025378857.1">
    <property type="nucleotide sequence ID" value="XM_025521086.1"/>
</dbReference>
<organism evidence="2 3">
    <name type="scientific">Acaromyces ingoldii</name>
    <dbReference type="NCBI Taxonomy" id="215250"/>
    <lineage>
        <taxon>Eukaryota</taxon>
        <taxon>Fungi</taxon>
        <taxon>Dikarya</taxon>
        <taxon>Basidiomycota</taxon>
        <taxon>Ustilaginomycotina</taxon>
        <taxon>Exobasidiomycetes</taxon>
        <taxon>Exobasidiales</taxon>
        <taxon>Cryptobasidiaceae</taxon>
        <taxon>Acaromyces</taxon>
    </lineage>
</organism>